<organism evidence="3 4">
    <name type="scientific">Hebeloma cylindrosporum</name>
    <dbReference type="NCBI Taxonomy" id="76867"/>
    <lineage>
        <taxon>Eukaryota</taxon>
        <taxon>Fungi</taxon>
        <taxon>Dikarya</taxon>
        <taxon>Basidiomycota</taxon>
        <taxon>Agaricomycotina</taxon>
        <taxon>Agaricomycetes</taxon>
        <taxon>Agaricomycetidae</taxon>
        <taxon>Agaricales</taxon>
        <taxon>Agaricineae</taxon>
        <taxon>Hymenogastraceae</taxon>
        <taxon>Hebeloma</taxon>
    </lineage>
</organism>
<sequence length="1143" mass="123739">MATWLRVLYTINSSPQNILARSHVKIPVSLISPDHIYANVSLKTCLDTICRSSPELTQDTSRDFSLYVLDPLESNSAPPPVNIPNAGQDASASNPSSSKEQPRGVAVGLGLMSRALNADDSDGMTVVGTLVKQPNGQQALEVIFALREVYVPHSNKNQPLIMYSWGAPPSSQDSSTSNLPLSQGESKQNLWQLSSQPSSSSNVDSTRDTLASIQLRAKSKIKPAKPVRQSTIPITESDKLMNADTYIGPLKKKGRPKTTNPETRPPTTQCNAVASGPDFVNTAKEVIVIDGSDSDVTLPTPPSSIFRKTTAKPLKPPKSAVRKNKPELNSPFTTDPLVRRVPDQEPNLSKVEVKVEPQEQPTLLDVFAYFSATASSEPNAQNAAILAALSTIDSSASEGSSGTNAAHNPALMSALKQLLSVCATAAPANPPEPIQHHQRTSSGSQDDGIVVLDKENVNPKASQKGDPPNVKFSAQVSGVPPSSSNLGSGQGSQHERQKQRLGPSARSNENLFRTTSLKESVLASGTERVVRKRTLSDFMDEKENGKSKGKGKERERVEKRESSRHSQQSQRLQRTTANDSLRHYPRLVASDQPRAEQPSNYYRTPLESWTSPARPPQNRSDEQSPERPNPVDLTSSTPPQTKVPSPRAQRESASSPVRGKHQGVRKKYVVPEWARTSTSTQPRLSEEAQRALEELEEKKRLERIAARKRLPSMQQKSKGKPPTFESASSSGDQQKNQGIAPPKQNASEGLLAVGNDRPLVAFANISFPFISSRSSSPPPNASILPRTPKTPTREKPNLQSTSGRESESLFTPIMGSGSLFGSVHSSYQQTPSLPTVLTSPLGNRKKARISPMGLSSFAGRRSREPSSWSNVSSSEDNKPSDLPSSSKPGARRIEESRDELDCPPSSLPIASSDFDIDEPCPQTADSTLDEDDHTETLPIKQHWAGLPPSSPPAPSSPMVFADDLQTDDEMDDIPIATSDSEADAEMSGRETDITSPACQSPSYLQGDFTNAFTDADFSALFPSNSTSSSQQSSVGVIDVFEQFTNLDSHSNGSMPSTGEGAGQTDSELEAMFRNGLDGMDFTEFWETFKPRVQDSTQTIDVQEDAGFGNFFDLGRDDPLASFGEIDHTKLADDMQALLSGCLM</sequence>
<feature type="compositionally biased region" description="Basic residues" evidence="1">
    <location>
        <begin position="658"/>
        <end position="668"/>
    </location>
</feature>
<feature type="domain" description="Ams2/SPT21 N-terminal" evidence="2">
    <location>
        <begin position="4"/>
        <end position="75"/>
    </location>
</feature>
<feature type="region of interest" description="Disordered" evidence="1">
    <location>
        <begin position="769"/>
        <end position="961"/>
    </location>
</feature>
<dbReference type="AlphaFoldDB" id="A0A0C2Y5C9"/>
<feature type="compositionally biased region" description="Polar residues" evidence="1">
    <location>
        <begin position="88"/>
        <end position="99"/>
    </location>
</feature>
<dbReference type="STRING" id="686832.A0A0C2Y5C9"/>
<dbReference type="OrthoDB" id="3199820at2759"/>
<dbReference type="Pfam" id="PF25823">
    <property type="entry name" value="Ams2-SPT21_N"/>
    <property type="match status" value="1"/>
</dbReference>
<feature type="compositionally biased region" description="Low complexity" evidence="1">
    <location>
        <begin position="194"/>
        <end position="204"/>
    </location>
</feature>
<feature type="compositionally biased region" description="Basic and acidic residues" evidence="1">
    <location>
        <begin position="539"/>
        <end position="564"/>
    </location>
</feature>
<feature type="region of interest" description="Disordered" evidence="1">
    <location>
        <begin position="426"/>
        <end position="446"/>
    </location>
</feature>
<evidence type="ECO:0000259" key="2">
    <source>
        <dbReference type="Pfam" id="PF25823"/>
    </source>
</evidence>
<protein>
    <recommendedName>
        <fullName evidence="2">Ams2/SPT21 N-terminal domain-containing protein</fullName>
    </recommendedName>
</protein>
<accession>A0A0C2Y5C9</accession>
<dbReference type="HOGENOM" id="CLU_285852_0_0_1"/>
<evidence type="ECO:0000313" key="4">
    <source>
        <dbReference type="Proteomes" id="UP000053424"/>
    </source>
</evidence>
<dbReference type="Proteomes" id="UP000053424">
    <property type="component" value="Unassembled WGS sequence"/>
</dbReference>
<feature type="compositionally biased region" description="Polar residues" evidence="1">
    <location>
        <begin position="632"/>
        <end position="643"/>
    </location>
</feature>
<feature type="region of interest" description="Disordered" evidence="1">
    <location>
        <begin position="534"/>
        <end position="751"/>
    </location>
</feature>
<dbReference type="InterPro" id="IPR042403">
    <property type="entry name" value="Spt21/Ams2"/>
</dbReference>
<keyword evidence="4" id="KW-1185">Reference proteome</keyword>
<feature type="region of interest" description="Disordered" evidence="1">
    <location>
        <begin position="458"/>
        <end position="513"/>
    </location>
</feature>
<feature type="compositionally biased region" description="Polar residues" evidence="1">
    <location>
        <begin position="597"/>
        <end position="611"/>
    </location>
</feature>
<reference evidence="3 4" key="1">
    <citation type="submission" date="2014-04" db="EMBL/GenBank/DDBJ databases">
        <authorList>
            <consortium name="DOE Joint Genome Institute"/>
            <person name="Kuo A."/>
            <person name="Gay G."/>
            <person name="Dore J."/>
            <person name="Kohler A."/>
            <person name="Nagy L.G."/>
            <person name="Floudas D."/>
            <person name="Copeland A."/>
            <person name="Barry K.W."/>
            <person name="Cichocki N."/>
            <person name="Veneault-Fourrey C."/>
            <person name="LaButti K."/>
            <person name="Lindquist E.A."/>
            <person name="Lipzen A."/>
            <person name="Lundell T."/>
            <person name="Morin E."/>
            <person name="Murat C."/>
            <person name="Sun H."/>
            <person name="Tunlid A."/>
            <person name="Henrissat B."/>
            <person name="Grigoriev I.V."/>
            <person name="Hibbett D.S."/>
            <person name="Martin F."/>
            <person name="Nordberg H.P."/>
            <person name="Cantor M.N."/>
            <person name="Hua S.X."/>
        </authorList>
    </citation>
    <scope>NUCLEOTIDE SEQUENCE [LARGE SCALE GENOMIC DNA]</scope>
    <source>
        <strain evidence="4">h7</strain>
    </source>
</reference>
<feature type="compositionally biased region" description="Low complexity" evidence="1">
    <location>
        <begin position="865"/>
        <end position="874"/>
    </location>
</feature>
<feature type="compositionally biased region" description="Polar residues" evidence="1">
    <location>
        <begin position="257"/>
        <end position="270"/>
    </location>
</feature>
<dbReference type="InterPro" id="IPR057725">
    <property type="entry name" value="Ams2-SPT21_N"/>
</dbReference>
<evidence type="ECO:0000313" key="3">
    <source>
        <dbReference type="EMBL" id="KIM45043.1"/>
    </source>
</evidence>
<proteinExistence type="predicted"/>
<feature type="region of interest" description="Disordered" evidence="1">
    <location>
        <begin position="299"/>
        <end position="336"/>
    </location>
</feature>
<name>A0A0C2Y5C9_HEBCY</name>
<feature type="compositionally biased region" description="Polar residues" evidence="1">
    <location>
        <begin position="823"/>
        <end position="841"/>
    </location>
</feature>
<feature type="compositionally biased region" description="Polar residues" evidence="1">
    <location>
        <begin position="169"/>
        <end position="193"/>
    </location>
</feature>
<gene>
    <name evidence="3" type="ORF">M413DRAFT_17178</name>
</gene>
<dbReference type="PANTHER" id="PTHR39147:SF1">
    <property type="entry name" value="PROTEIN SPT21"/>
    <property type="match status" value="1"/>
</dbReference>
<feature type="compositionally biased region" description="Low complexity" evidence="1">
    <location>
        <begin position="565"/>
        <end position="574"/>
    </location>
</feature>
<evidence type="ECO:0000256" key="1">
    <source>
        <dbReference type="SAM" id="MobiDB-lite"/>
    </source>
</evidence>
<reference evidence="4" key="2">
    <citation type="submission" date="2015-01" db="EMBL/GenBank/DDBJ databases">
        <title>Evolutionary Origins and Diversification of the Mycorrhizal Mutualists.</title>
        <authorList>
            <consortium name="DOE Joint Genome Institute"/>
            <consortium name="Mycorrhizal Genomics Consortium"/>
            <person name="Kohler A."/>
            <person name="Kuo A."/>
            <person name="Nagy L.G."/>
            <person name="Floudas D."/>
            <person name="Copeland A."/>
            <person name="Barry K.W."/>
            <person name="Cichocki N."/>
            <person name="Veneault-Fourrey C."/>
            <person name="LaButti K."/>
            <person name="Lindquist E.A."/>
            <person name="Lipzen A."/>
            <person name="Lundell T."/>
            <person name="Morin E."/>
            <person name="Murat C."/>
            <person name="Riley R."/>
            <person name="Ohm R."/>
            <person name="Sun H."/>
            <person name="Tunlid A."/>
            <person name="Henrissat B."/>
            <person name="Grigoriev I.V."/>
            <person name="Hibbett D.S."/>
            <person name="Martin F."/>
        </authorList>
    </citation>
    <scope>NUCLEOTIDE SEQUENCE [LARGE SCALE GENOMIC DNA]</scope>
    <source>
        <strain evidence="4">h7</strain>
    </source>
</reference>
<feature type="compositionally biased region" description="Basic and acidic residues" evidence="1">
    <location>
        <begin position="684"/>
        <end position="705"/>
    </location>
</feature>
<dbReference type="PANTHER" id="PTHR39147">
    <property type="entry name" value="PROTEIN SPT21"/>
    <property type="match status" value="1"/>
</dbReference>
<dbReference type="EMBL" id="KN831772">
    <property type="protein sequence ID" value="KIM45043.1"/>
    <property type="molecule type" value="Genomic_DNA"/>
</dbReference>
<feature type="region of interest" description="Disordered" evidence="1">
    <location>
        <begin position="247"/>
        <end position="270"/>
    </location>
</feature>
<feature type="region of interest" description="Disordered" evidence="1">
    <location>
        <begin position="167"/>
        <end position="207"/>
    </location>
</feature>
<feature type="compositionally biased region" description="Polar residues" evidence="1">
    <location>
        <begin position="725"/>
        <end position="737"/>
    </location>
</feature>
<feature type="region of interest" description="Disordered" evidence="1">
    <location>
        <begin position="77"/>
        <end position="103"/>
    </location>
</feature>
<feature type="region of interest" description="Disordered" evidence="1">
    <location>
        <begin position="978"/>
        <end position="1000"/>
    </location>
</feature>